<dbReference type="InterPro" id="IPR007348">
    <property type="entry name" value="CopC_dom"/>
</dbReference>
<evidence type="ECO:0000256" key="4">
    <source>
        <dbReference type="ARBA" id="ARBA00022723"/>
    </source>
</evidence>
<dbReference type="Gene3D" id="2.60.40.1220">
    <property type="match status" value="1"/>
</dbReference>
<dbReference type="InterPro" id="IPR008457">
    <property type="entry name" value="Cu-R_CopD_dom"/>
</dbReference>
<dbReference type="Pfam" id="PF04234">
    <property type="entry name" value="CopC"/>
    <property type="match status" value="1"/>
</dbReference>
<name>A0A133L269_HEYCO</name>
<feature type="transmembrane region" description="Helical" evidence="9">
    <location>
        <begin position="360"/>
        <end position="378"/>
    </location>
</feature>
<sequence>MDLIAGKLRVSHFERREVHLKTRKYFLFAVLLLFGVLILPSMASAHAYIVKSSPSENEVWKAPPKKVTIQFDEKIQPVNYSIQVFDEDGKRVDRKDGRINSRNGAVLECGLRTNLPKGTYQIQWKAVSGDGHPVQGVIPFQVGSGHEAKQPSTPGTETGYTPKIDLILIRWLQYASFACIAGMFFFSLFIVPREAGHNPYIKKASGKMLQMGILFLAVGTLLSLPLTASIELTTSWRHVLHAGVLKSFTTSTAFGHIWLVQMALLLCLAASVFFHSKTKNPALFFAALVPALGWVLTKALIGHAASAPHPVWQVTLDFLHLLSAEIWIGSLAMFSVFMPLARHENTKPHYFQMIRAFSKWGIALVVVLAVTGVLGSITYVPNLRSLVTTFYGKVLFAKILLLLVMVMLAALNFWNGRRSRKKGLFASVSGELATGIAVLVLSVILTNLPTATAAPGPFKETKTVHQQEVTFSATPNVIGENTFTLSLKDRNGRPIEHIEQVTLTFTSLEMEMGSESKVLKKVKDGYYRAKGMDFNMAGHWNVHVHVLKKDLNTIDTDFSVHVGSQPD</sequence>
<keyword evidence="4" id="KW-0479">Metal-binding</keyword>
<evidence type="ECO:0000256" key="6">
    <source>
        <dbReference type="ARBA" id="ARBA00022989"/>
    </source>
</evidence>
<feature type="transmembrane region" description="Helical" evidence="9">
    <location>
        <begin position="212"/>
        <end position="233"/>
    </location>
</feature>
<evidence type="ECO:0000256" key="3">
    <source>
        <dbReference type="ARBA" id="ARBA00022692"/>
    </source>
</evidence>
<evidence type="ECO:0000256" key="1">
    <source>
        <dbReference type="ARBA" id="ARBA00004651"/>
    </source>
</evidence>
<keyword evidence="3 9" id="KW-0812">Transmembrane</keyword>
<dbReference type="GO" id="GO:0005507">
    <property type="term" value="F:copper ion binding"/>
    <property type="evidence" value="ECO:0007669"/>
    <property type="project" value="InterPro"/>
</dbReference>
<evidence type="ECO:0000256" key="5">
    <source>
        <dbReference type="ARBA" id="ARBA00022729"/>
    </source>
</evidence>
<organism evidence="13 14">
    <name type="scientific">Heyndrickxia coagulans</name>
    <name type="common">Weizmannia coagulans</name>
    <dbReference type="NCBI Taxonomy" id="1398"/>
    <lineage>
        <taxon>Bacteria</taxon>
        <taxon>Bacillati</taxon>
        <taxon>Bacillota</taxon>
        <taxon>Bacilli</taxon>
        <taxon>Bacillales</taxon>
        <taxon>Bacillaceae</taxon>
        <taxon>Heyndrickxia</taxon>
    </lineage>
</organism>
<comment type="subcellular location">
    <subcellularLocation>
        <location evidence="1">Cell membrane</location>
        <topology evidence="1">Multi-pass membrane protein</topology>
    </subcellularLocation>
</comment>
<dbReference type="InterPro" id="IPR014756">
    <property type="entry name" value="Ig_E-set"/>
</dbReference>
<evidence type="ECO:0000259" key="12">
    <source>
        <dbReference type="Pfam" id="PF13115"/>
    </source>
</evidence>
<dbReference type="Pfam" id="PF13115">
    <property type="entry name" value="YtkA"/>
    <property type="match status" value="1"/>
</dbReference>
<keyword evidence="5" id="KW-0732">Signal</keyword>
<feature type="domain" description="CopC" evidence="10">
    <location>
        <begin position="46"/>
        <end position="142"/>
    </location>
</feature>
<feature type="transmembrane region" description="Helical" evidence="9">
    <location>
        <begin position="253"/>
        <end position="275"/>
    </location>
</feature>
<reference evidence="14" key="1">
    <citation type="submission" date="2016-01" db="EMBL/GenBank/DDBJ databases">
        <authorList>
            <person name="Mitreva M."/>
            <person name="Pepin K.H."/>
            <person name="Mihindukulasuriya K.A."/>
            <person name="Fulton R."/>
            <person name="Fronick C."/>
            <person name="O'Laughlin M."/>
            <person name="Miner T."/>
            <person name="Herter B."/>
            <person name="Rosa B.A."/>
            <person name="Cordes M."/>
            <person name="Tomlinson C."/>
            <person name="Wollam A."/>
            <person name="Palsikar V.B."/>
            <person name="Mardis E.R."/>
            <person name="Wilson R.K."/>
        </authorList>
    </citation>
    <scope>NUCLEOTIDE SEQUENCE [LARGE SCALE GENOMIC DNA]</scope>
    <source>
        <strain evidence="14">GED7749B</strain>
    </source>
</reference>
<keyword evidence="7" id="KW-0186">Copper</keyword>
<evidence type="ECO:0000256" key="7">
    <source>
        <dbReference type="ARBA" id="ARBA00023008"/>
    </source>
</evidence>
<protein>
    <submittedName>
        <fullName evidence="13">Copper resistance protein CopC</fullName>
    </submittedName>
</protein>
<dbReference type="GO" id="GO:0046688">
    <property type="term" value="P:response to copper ion"/>
    <property type="evidence" value="ECO:0007669"/>
    <property type="project" value="InterPro"/>
</dbReference>
<evidence type="ECO:0000259" key="11">
    <source>
        <dbReference type="Pfam" id="PF05425"/>
    </source>
</evidence>
<feature type="domain" description="YtkA-like" evidence="12">
    <location>
        <begin position="468"/>
        <end position="545"/>
    </location>
</feature>
<dbReference type="PANTHER" id="PTHR34820">
    <property type="entry name" value="INNER MEMBRANE PROTEIN YEBZ"/>
    <property type="match status" value="1"/>
</dbReference>
<keyword evidence="6 9" id="KW-1133">Transmembrane helix</keyword>
<feature type="transmembrane region" description="Helical" evidence="9">
    <location>
        <begin position="390"/>
        <end position="411"/>
    </location>
</feature>
<feature type="transmembrane region" description="Helical" evidence="9">
    <location>
        <begin position="423"/>
        <end position="445"/>
    </location>
</feature>
<dbReference type="GO" id="GO:0006825">
    <property type="term" value="P:copper ion transport"/>
    <property type="evidence" value="ECO:0007669"/>
    <property type="project" value="InterPro"/>
</dbReference>
<dbReference type="InterPro" id="IPR032693">
    <property type="entry name" value="YtkA-like_dom"/>
</dbReference>
<feature type="transmembrane region" description="Helical" evidence="9">
    <location>
        <begin position="171"/>
        <end position="191"/>
    </location>
</feature>
<evidence type="ECO:0000259" key="10">
    <source>
        <dbReference type="Pfam" id="PF04234"/>
    </source>
</evidence>
<dbReference type="Proteomes" id="UP000070376">
    <property type="component" value="Unassembled WGS sequence"/>
</dbReference>
<feature type="domain" description="Copper resistance protein D" evidence="11">
    <location>
        <begin position="352"/>
        <end position="445"/>
    </location>
</feature>
<dbReference type="AlphaFoldDB" id="A0A133L269"/>
<dbReference type="PATRIC" id="fig|1398.22.peg.332"/>
<evidence type="ECO:0000256" key="2">
    <source>
        <dbReference type="ARBA" id="ARBA00022475"/>
    </source>
</evidence>
<dbReference type="Gene3D" id="2.60.40.10">
    <property type="entry name" value="Immunoglobulins"/>
    <property type="match status" value="1"/>
</dbReference>
<dbReference type="InterPro" id="IPR013783">
    <property type="entry name" value="Ig-like_fold"/>
</dbReference>
<dbReference type="PANTHER" id="PTHR34820:SF4">
    <property type="entry name" value="INNER MEMBRANE PROTEIN YEBZ"/>
    <property type="match status" value="1"/>
</dbReference>
<evidence type="ECO:0000256" key="8">
    <source>
        <dbReference type="ARBA" id="ARBA00023136"/>
    </source>
</evidence>
<dbReference type="SUPFAM" id="SSF81296">
    <property type="entry name" value="E set domains"/>
    <property type="match status" value="1"/>
</dbReference>
<evidence type="ECO:0000313" key="14">
    <source>
        <dbReference type="Proteomes" id="UP000070376"/>
    </source>
</evidence>
<dbReference type="InterPro" id="IPR032694">
    <property type="entry name" value="CopC/D"/>
</dbReference>
<dbReference type="GO" id="GO:0005886">
    <property type="term" value="C:plasma membrane"/>
    <property type="evidence" value="ECO:0007669"/>
    <property type="project" value="UniProtKB-SubCell"/>
</dbReference>
<feature type="transmembrane region" description="Helical" evidence="9">
    <location>
        <begin position="321"/>
        <end position="340"/>
    </location>
</feature>
<comment type="caution">
    <text evidence="13">The sequence shown here is derived from an EMBL/GenBank/DDBJ whole genome shotgun (WGS) entry which is preliminary data.</text>
</comment>
<evidence type="ECO:0000313" key="13">
    <source>
        <dbReference type="EMBL" id="KWZ85680.1"/>
    </source>
</evidence>
<gene>
    <name evidence="13" type="ORF">HMPREF3213_00340</name>
</gene>
<evidence type="ECO:0000256" key="9">
    <source>
        <dbReference type="SAM" id="Phobius"/>
    </source>
</evidence>
<keyword evidence="8 9" id="KW-0472">Membrane</keyword>
<dbReference type="InterPro" id="IPR014755">
    <property type="entry name" value="Cu-Rt/internalin_Ig-like"/>
</dbReference>
<feature type="transmembrane region" description="Helical" evidence="9">
    <location>
        <begin position="282"/>
        <end position="301"/>
    </location>
</feature>
<proteinExistence type="predicted"/>
<dbReference type="GO" id="GO:0042597">
    <property type="term" value="C:periplasmic space"/>
    <property type="evidence" value="ECO:0007669"/>
    <property type="project" value="InterPro"/>
</dbReference>
<dbReference type="Pfam" id="PF05425">
    <property type="entry name" value="CopD"/>
    <property type="match status" value="1"/>
</dbReference>
<keyword evidence="2" id="KW-1003">Cell membrane</keyword>
<dbReference type="EMBL" id="LRPN01000013">
    <property type="protein sequence ID" value="KWZ85680.1"/>
    <property type="molecule type" value="Genomic_DNA"/>
</dbReference>
<accession>A0A133L269</accession>